<evidence type="ECO:0000313" key="2">
    <source>
        <dbReference type="Proteomes" id="UP000305881"/>
    </source>
</evidence>
<dbReference type="KEGG" id="mbur:EQU24_04420"/>
<reference evidence="2" key="1">
    <citation type="journal article" date="2019" name="J. Bacteriol.">
        <title>A Mutagenic Screen Identifies a TonB-Dependent Receptor Required for the Lanthanide Metal Switch in the Type I Methanotroph 'Methylotuvimicrobium buryatense' 5GB1C.</title>
        <authorList>
            <person name="Groom J.D."/>
            <person name="Ford S.M."/>
            <person name="Pesesky M.W."/>
            <person name="Lidstrom M.E."/>
        </authorList>
    </citation>
    <scope>NUCLEOTIDE SEQUENCE [LARGE SCALE GENOMIC DNA]</scope>
    <source>
        <strain evidence="2">5GB1C</strain>
    </source>
</reference>
<sequence length="344" mass="39111">MALEIYLARVQNNDSVRTVATMGSIGAPGLSDLDLIVITEDSNLGGKQSNLSVKGINDGVFLHGPVILPISMKNEIQFIIYASNIDIIFGNDRPPSFDELTKEEKIGLSVCYLLDFTQSRMLQYWTAEKNGELDVRAWATRTWSVFHSINLLKNLDIELKENCIELLDIVKLPRDLWCNGEVFSPKHIVDAFEASKAINDVIFLSVLKKFYELPSDPPKSIRGYRSDYYFEHEDVKPITISRHIKLGGRRFDISAMKMPARYYSHLCTYRSAIRNSSDIDRIDRSFIGVASNRARIIKAHQEWVLKHVPHSDSMTGYLALSKPKNLTPRSIVRDLFQSIMKIGL</sequence>
<dbReference type="Proteomes" id="UP000305881">
    <property type="component" value="Chromosome"/>
</dbReference>
<dbReference type="RefSeq" id="WP_040575320.1">
    <property type="nucleotide sequence ID" value="NZ_CP035467.1"/>
</dbReference>
<accession>A0A4V1IJJ0</accession>
<name>A0A4V1IJJ0_METBY</name>
<protein>
    <submittedName>
        <fullName evidence="1">Uncharacterized protein</fullName>
    </submittedName>
</protein>
<dbReference type="EMBL" id="CP035467">
    <property type="protein sequence ID" value="QCW81575.1"/>
    <property type="molecule type" value="Genomic_DNA"/>
</dbReference>
<evidence type="ECO:0000313" key="1">
    <source>
        <dbReference type="EMBL" id="QCW81575.1"/>
    </source>
</evidence>
<dbReference type="AlphaFoldDB" id="A0A4V1IJJ0"/>
<gene>
    <name evidence="1" type="ORF">EQU24_04420</name>
</gene>
<keyword evidence="2" id="KW-1185">Reference proteome</keyword>
<dbReference type="STRING" id="675511.GCA_000341735_02127"/>
<proteinExistence type="predicted"/>
<organism evidence="1 2">
    <name type="scientific">Methylotuvimicrobium buryatense</name>
    <name type="common">Methylomicrobium buryatense</name>
    <dbReference type="NCBI Taxonomy" id="95641"/>
    <lineage>
        <taxon>Bacteria</taxon>
        <taxon>Pseudomonadati</taxon>
        <taxon>Pseudomonadota</taxon>
        <taxon>Gammaproteobacteria</taxon>
        <taxon>Methylococcales</taxon>
        <taxon>Methylococcaceae</taxon>
        <taxon>Methylotuvimicrobium</taxon>
    </lineage>
</organism>